<sequence length="405" mass="47237">MCRFFKFFKPIFLNQSICRLLPFRLCHSTDWDYCNKLMLIEDEVHGVIELPSHIQEIVEHPLFQRLKKIHQLGLVAWVIAPHANQKRYDHCLGTYKSAQEHLRAIERNSKYETKLPDWCRKAVEIAALLHDIGHGPMSHAWEKASHNKFNHEENALDCVDRIFNDARHPELVALRDEGSGRGVRLIKALILGDTEYLNFPMMGHAYIFDIVHNNRCGLDVDKWDYLRRDNKRLKILGPEEMDFDNIFLKSRISQDGQRIEYRYDDYHRIYTLFAARARLHVEAYQHPKNAAAEKIFVDLVQRLAPQMFDLRSKDAGWLNLDDDHILEMVKNDPMAAYIREPQRVVELPSLDCLGANALPVSRIIEGPGSTMKPDKAFALYGDKRKKRKINRCLSATTFNKCFTLE</sequence>
<name>A0A6I8VMN0_DROPS</name>
<dbReference type="ExpressionAtlas" id="A0A6I8VMN0">
    <property type="expression patterns" value="baseline"/>
</dbReference>
<evidence type="ECO:0000313" key="3">
    <source>
        <dbReference type="Proteomes" id="UP000001819"/>
    </source>
</evidence>
<evidence type="ECO:0000256" key="1">
    <source>
        <dbReference type="ARBA" id="ARBA00005776"/>
    </source>
</evidence>
<evidence type="ECO:0000259" key="2">
    <source>
        <dbReference type="SMART" id="SM00471"/>
    </source>
</evidence>
<accession>A0A6I8VMN0</accession>
<dbReference type="CDD" id="cd00077">
    <property type="entry name" value="HDc"/>
    <property type="match status" value="1"/>
</dbReference>
<dbReference type="PANTHER" id="PTHR11373">
    <property type="entry name" value="DEOXYNUCLEOSIDE TRIPHOSPHATE TRIPHOSPHOHYDROLASE"/>
    <property type="match status" value="1"/>
</dbReference>
<dbReference type="SUPFAM" id="SSF109604">
    <property type="entry name" value="HD-domain/PDEase-like"/>
    <property type="match status" value="1"/>
</dbReference>
<dbReference type="GO" id="GO:0006203">
    <property type="term" value="P:dGTP catabolic process"/>
    <property type="evidence" value="ECO:0007669"/>
    <property type="project" value="TreeGrafter"/>
</dbReference>
<reference evidence="4" key="1">
    <citation type="submission" date="2025-08" db="UniProtKB">
        <authorList>
            <consortium name="RefSeq"/>
        </authorList>
    </citation>
    <scope>IDENTIFICATION</scope>
    <source>
        <strain evidence="4">MV-25-SWS-2005</strain>
        <tissue evidence="4">Whole body</tissue>
    </source>
</reference>
<dbReference type="InterPro" id="IPR006674">
    <property type="entry name" value="HD_domain"/>
</dbReference>
<dbReference type="InterPro" id="IPR050135">
    <property type="entry name" value="dGTPase-like"/>
</dbReference>
<keyword evidence="3" id="KW-1185">Reference proteome</keyword>
<feature type="domain" description="HD/PDEase" evidence="2">
    <location>
        <begin position="83"/>
        <end position="235"/>
    </location>
</feature>
<dbReference type="RefSeq" id="XP_015044017.2">
    <property type="nucleotide sequence ID" value="XM_015188531.2"/>
</dbReference>
<dbReference type="GO" id="GO:0008832">
    <property type="term" value="F:dGTPase activity"/>
    <property type="evidence" value="ECO:0007669"/>
    <property type="project" value="TreeGrafter"/>
</dbReference>
<dbReference type="GO" id="GO:0005634">
    <property type="term" value="C:nucleus"/>
    <property type="evidence" value="ECO:0007669"/>
    <property type="project" value="TreeGrafter"/>
</dbReference>
<gene>
    <name evidence="4" type="primary">fal</name>
</gene>
<dbReference type="Gene3D" id="1.10.3210.10">
    <property type="entry name" value="Hypothetical protein af1432"/>
    <property type="match status" value="1"/>
</dbReference>
<dbReference type="SMART" id="SM00471">
    <property type="entry name" value="HDc"/>
    <property type="match status" value="1"/>
</dbReference>
<dbReference type="InterPro" id="IPR003607">
    <property type="entry name" value="HD/PDEase_dom"/>
</dbReference>
<dbReference type="Pfam" id="PF01966">
    <property type="entry name" value="HD"/>
    <property type="match status" value="1"/>
</dbReference>
<dbReference type="AlphaFoldDB" id="A0A6I8VMN0"/>
<comment type="similarity">
    <text evidence="1">Belongs to the SAMHD1 family.</text>
</comment>
<dbReference type="Proteomes" id="UP000001819">
    <property type="component" value="Chromosome X"/>
</dbReference>
<evidence type="ECO:0000313" key="4">
    <source>
        <dbReference type="RefSeq" id="XP_015044017.2"/>
    </source>
</evidence>
<organism evidence="3 4">
    <name type="scientific">Drosophila pseudoobscura pseudoobscura</name>
    <name type="common">Fruit fly</name>
    <dbReference type="NCBI Taxonomy" id="46245"/>
    <lineage>
        <taxon>Eukaryota</taxon>
        <taxon>Metazoa</taxon>
        <taxon>Ecdysozoa</taxon>
        <taxon>Arthropoda</taxon>
        <taxon>Hexapoda</taxon>
        <taxon>Insecta</taxon>
        <taxon>Pterygota</taxon>
        <taxon>Neoptera</taxon>
        <taxon>Endopterygota</taxon>
        <taxon>Diptera</taxon>
        <taxon>Brachycera</taxon>
        <taxon>Muscomorpha</taxon>
        <taxon>Ephydroidea</taxon>
        <taxon>Drosophilidae</taxon>
        <taxon>Drosophila</taxon>
        <taxon>Sophophora</taxon>
    </lineage>
</organism>
<dbReference type="PANTHER" id="PTHR11373:SF4">
    <property type="entry name" value="DEOXYNUCLEOSIDE TRIPHOSPHATE TRIPHOSPHOHYDROLASE SAMHD1"/>
    <property type="match status" value="1"/>
</dbReference>
<proteinExistence type="inferred from homology"/>
<protein>
    <submittedName>
        <fullName evidence="4">Deoxynucleoside triphosphate triphosphohydrolase SAMHD1 homolog isoform X2</fullName>
    </submittedName>
</protein>